<dbReference type="AlphaFoldDB" id="A0A6G1KAN8"/>
<dbReference type="Proteomes" id="UP000799428">
    <property type="component" value="Unassembled WGS sequence"/>
</dbReference>
<dbReference type="GO" id="GO:0003682">
    <property type="term" value="F:chromatin binding"/>
    <property type="evidence" value="ECO:0007669"/>
    <property type="project" value="TreeGrafter"/>
</dbReference>
<evidence type="ECO:0000313" key="3">
    <source>
        <dbReference type="EMBL" id="KAF2709884.1"/>
    </source>
</evidence>
<dbReference type="InterPro" id="IPR002937">
    <property type="entry name" value="Amino_oxidase"/>
</dbReference>
<dbReference type="SUPFAM" id="SSF51905">
    <property type="entry name" value="FAD/NAD(P)-binding domain"/>
    <property type="match status" value="1"/>
</dbReference>
<sequence>MEHRAHTPNNRPDPDAMTRMKQDLSSSPHQESYLETNGGPQMIRQSVGRIPHVCVVGAGVAGLRCADVLLQHGVKVTILEGRDRIGGRLCQSEALGHMVDLGPNWIHGTDSNPILDLARQTKTITTTWEEQQAVFARSGDLMPDARSTENNELVWKIIAQAMKYSNEHSASIPAEKSLYNFFEEKVKEEFPETVKNDVEARGRQETILQMAEMWGAFVGSPIQTQSLRFFWLEECIDGENLFVAETYHKVLKKIAEPALKGADVKFGCKVKKIISDEKEEGPRVTVGIDGGEELTFDEVVMTAPLGWLKRNEDAFVPALPARLKQAISSIGYGNLDKVYITFPTPFWNTSPITTNGTTTTPHQQTLPNVTATTAPLHQSSPPTSTSQQYPGFTHWTSPHYAPSTNPSHWNQECVNLAALPSPTAHPTLLFYTFGPTSLHLASLLSTHPSPTSPSALALLTAFFHPYYSRLPNYSPTNPSHQPSRILATVWANDELAGYGSYANFQTGLECGDQDVEIMRTGCPERGLWLAGEHTAPFVALGTVTGAWWAGEGVAKRIVRAFGLGVDGNGDGVATANVSNY</sequence>
<protein>
    <submittedName>
        <fullName evidence="3">Amine oxidase</fullName>
    </submittedName>
</protein>
<keyword evidence="4" id="KW-1185">Reference proteome</keyword>
<evidence type="ECO:0000256" key="1">
    <source>
        <dbReference type="SAM" id="MobiDB-lite"/>
    </source>
</evidence>
<dbReference type="GO" id="GO:0050660">
    <property type="term" value="F:flavin adenine dinucleotide binding"/>
    <property type="evidence" value="ECO:0007669"/>
    <property type="project" value="TreeGrafter"/>
</dbReference>
<evidence type="ECO:0000313" key="4">
    <source>
        <dbReference type="Proteomes" id="UP000799428"/>
    </source>
</evidence>
<feature type="domain" description="Amine oxidase" evidence="2">
    <location>
        <begin position="60"/>
        <end position="557"/>
    </location>
</feature>
<dbReference type="EMBL" id="MU005769">
    <property type="protein sequence ID" value="KAF2709884.1"/>
    <property type="molecule type" value="Genomic_DNA"/>
</dbReference>
<gene>
    <name evidence="3" type="ORF">K504DRAFT_466346</name>
</gene>
<dbReference type="PANTHER" id="PTHR10742">
    <property type="entry name" value="FLAVIN MONOAMINE OXIDASE"/>
    <property type="match status" value="1"/>
</dbReference>
<name>A0A6G1KAN8_9PLEO</name>
<proteinExistence type="predicted"/>
<dbReference type="InterPro" id="IPR050281">
    <property type="entry name" value="Flavin_monoamine_oxidase"/>
</dbReference>
<dbReference type="Gene3D" id="3.90.660.10">
    <property type="match status" value="1"/>
</dbReference>
<feature type="compositionally biased region" description="Basic and acidic residues" evidence="1">
    <location>
        <begin position="12"/>
        <end position="22"/>
    </location>
</feature>
<dbReference type="Pfam" id="PF01593">
    <property type="entry name" value="Amino_oxidase"/>
    <property type="match status" value="1"/>
</dbReference>
<dbReference type="Gene3D" id="3.50.50.60">
    <property type="entry name" value="FAD/NAD(P)-binding domain"/>
    <property type="match status" value="1"/>
</dbReference>
<dbReference type="PRINTS" id="PR00419">
    <property type="entry name" value="ADXRDTASE"/>
</dbReference>
<dbReference type="SUPFAM" id="SSF54373">
    <property type="entry name" value="FAD-linked reductases, C-terminal domain"/>
    <property type="match status" value="1"/>
</dbReference>
<dbReference type="OrthoDB" id="5046242at2759"/>
<feature type="region of interest" description="Disordered" evidence="1">
    <location>
        <begin position="1"/>
        <end position="39"/>
    </location>
</feature>
<organism evidence="3 4">
    <name type="scientific">Pleomassaria siparia CBS 279.74</name>
    <dbReference type="NCBI Taxonomy" id="1314801"/>
    <lineage>
        <taxon>Eukaryota</taxon>
        <taxon>Fungi</taxon>
        <taxon>Dikarya</taxon>
        <taxon>Ascomycota</taxon>
        <taxon>Pezizomycotina</taxon>
        <taxon>Dothideomycetes</taxon>
        <taxon>Pleosporomycetidae</taxon>
        <taxon>Pleosporales</taxon>
        <taxon>Pleomassariaceae</taxon>
        <taxon>Pleomassaria</taxon>
    </lineage>
</organism>
<feature type="compositionally biased region" description="Polar residues" evidence="1">
    <location>
        <begin position="23"/>
        <end position="39"/>
    </location>
</feature>
<evidence type="ECO:0000259" key="2">
    <source>
        <dbReference type="Pfam" id="PF01593"/>
    </source>
</evidence>
<dbReference type="PANTHER" id="PTHR10742:SF414">
    <property type="entry name" value="CONTAINING AMINE OXIDASE, PUTATIVE (AFU_ORTHOLOGUE AFUA_3G12150)-RELATED"/>
    <property type="match status" value="1"/>
</dbReference>
<reference evidence="3" key="1">
    <citation type="journal article" date="2020" name="Stud. Mycol.">
        <title>101 Dothideomycetes genomes: a test case for predicting lifestyles and emergence of pathogens.</title>
        <authorList>
            <person name="Haridas S."/>
            <person name="Albert R."/>
            <person name="Binder M."/>
            <person name="Bloem J."/>
            <person name="Labutti K."/>
            <person name="Salamov A."/>
            <person name="Andreopoulos B."/>
            <person name="Baker S."/>
            <person name="Barry K."/>
            <person name="Bills G."/>
            <person name="Bluhm B."/>
            <person name="Cannon C."/>
            <person name="Castanera R."/>
            <person name="Culley D."/>
            <person name="Daum C."/>
            <person name="Ezra D."/>
            <person name="Gonzalez J."/>
            <person name="Henrissat B."/>
            <person name="Kuo A."/>
            <person name="Liang C."/>
            <person name="Lipzen A."/>
            <person name="Lutzoni F."/>
            <person name="Magnuson J."/>
            <person name="Mondo S."/>
            <person name="Nolan M."/>
            <person name="Ohm R."/>
            <person name="Pangilinan J."/>
            <person name="Park H.-J."/>
            <person name="Ramirez L."/>
            <person name="Alfaro M."/>
            <person name="Sun H."/>
            <person name="Tritt A."/>
            <person name="Yoshinaga Y."/>
            <person name="Zwiers L.-H."/>
            <person name="Turgeon B."/>
            <person name="Goodwin S."/>
            <person name="Spatafora J."/>
            <person name="Crous P."/>
            <person name="Grigoriev I."/>
        </authorList>
    </citation>
    <scope>NUCLEOTIDE SEQUENCE</scope>
    <source>
        <strain evidence="3">CBS 279.74</strain>
    </source>
</reference>
<dbReference type="InterPro" id="IPR036188">
    <property type="entry name" value="FAD/NAD-bd_sf"/>
</dbReference>
<accession>A0A6G1KAN8</accession>
<dbReference type="GO" id="GO:0016491">
    <property type="term" value="F:oxidoreductase activity"/>
    <property type="evidence" value="ECO:0007669"/>
    <property type="project" value="InterPro"/>
</dbReference>
<dbReference type="GO" id="GO:0006338">
    <property type="term" value="P:chromatin remodeling"/>
    <property type="evidence" value="ECO:0007669"/>
    <property type="project" value="TreeGrafter"/>
</dbReference>